<dbReference type="InterPro" id="IPR007300">
    <property type="entry name" value="CidB/LrgB"/>
</dbReference>
<protein>
    <submittedName>
        <fullName evidence="6">Membrane protein</fullName>
    </submittedName>
</protein>
<dbReference type="RefSeq" id="WP_023950649.1">
    <property type="nucleotide sequence ID" value="NZ_AYSV01000073.1"/>
</dbReference>
<name>V8G708_9BURK</name>
<dbReference type="Pfam" id="PF04172">
    <property type="entry name" value="LrgB"/>
    <property type="match status" value="1"/>
</dbReference>
<reference evidence="6 7" key="1">
    <citation type="submission" date="2013-11" db="EMBL/GenBank/DDBJ databases">
        <title>Genomic analysis of Pelistega sp. HM-7.</title>
        <authorList>
            <person name="Kumbhare S.V."/>
            <person name="Shetty S.A."/>
            <person name="Sharma O."/>
            <person name="Dhotre D.P."/>
        </authorList>
    </citation>
    <scope>NUCLEOTIDE SEQUENCE [LARGE SCALE GENOMIC DNA]</scope>
    <source>
        <strain evidence="6 7">HM-7</strain>
    </source>
</reference>
<keyword evidence="2 5" id="KW-0812">Transmembrane</keyword>
<feature type="transmembrane region" description="Helical" evidence="5">
    <location>
        <begin position="29"/>
        <end position="49"/>
    </location>
</feature>
<dbReference type="GO" id="GO:0016020">
    <property type="term" value="C:membrane"/>
    <property type="evidence" value="ECO:0007669"/>
    <property type="project" value="UniProtKB-SubCell"/>
</dbReference>
<dbReference type="PATRIC" id="fig|1414851.3.peg.1163"/>
<feature type="transmembrane region" description="Helical" evidence="5">
    <location>
        <begin position="202"/>
        <end position="223"/>
    </location>
</feature>
<dbReference type="PANTHER" id="PTHR30249">
    <property type="entry name" value="PUTATIVE SEROTONIN TRANSPORTER"/>
    <property type="match status" value="1"/>
</dbReference>
<evidence type="ECO:0000256" key="2">
    <source>
        <dbReference type="ARBA" id="ARBA00022692"/>
    </source>
</evidence>
<evidence type="ECO:0000313" key="6">
    <source>
        <dbReference type="EMBL" id="ETD72195.1"/>
    </source>
</evidence>
<keyword evidence="7" id="KW-1185">Reference proteome</keyword>
<evidence type="ECO:0000256" key="5">
    <source>
        <dbReference type="SAM" id="Phobius"/>
    </source>
</evidence>
<evidence type="ECO:0000256" key="4">
    <source>
        <dbReference type="ARBA" id="ARBA00023136"/>
    </source>
</evidence>
<evidence type="ECO:0000313" key="7">
    <source>
        <dbReference type="Proteomes" id="UP000018766"/>
    </source>
</evidence>
<comment type="subcellular location">
    <subcellularLocation>
        <location evidence="1">Membrane</location>
        <topology evidence="1">Multi-pass membrane protein</topology>
    </subcellularLocation>
</comment>
<dbReference type="EMBL" id="AYSV01000073">
    <property type="protein sequence ID" value="ETD72195.1"/>
    <property type="molecule type" value="Genomic_DNA"/>
</dbReference>
<dbReference type="OrthoDB" id="9811701at2"/>
<evidence type="ECO:0000256" key="1">
    <source>
        <dbReference type="ARBA" id="ARBA00004141"/>
    </source>
</evidence>
<dbReference type="PANTHER" id="PTHR30249:SF16">
    <property type="entry name" value="INNER MEMBRANE PROTEIN"/>
    <property type="match status" value="1"/>
</dbReference>
<dbReference type="Proteomes" id="UP000018766">
    <property type="component" value="Unassembled WGS sequence"/>
</dbReference>
<organism evidence="6 7">
    <name type="scientific">Pelistega indica</name>
    <dbReference type="NCBI Taxonomy" id="1414851"/>
    <lineage>
        <taxon>Bacteria</taxon>
        <taxon>Pseudomonadati</taxon>
        <taxon>Pseudomonadota</taxon>
        <taxon>Betaproteobacteria</taxon>
        <taxon>Burkholderiales</taxon>
        <taxon>Alcaligenaceae</taxon>
        <taxon>Pelistega</taxon>
    </lineage>
</organism>
<gene>
    <name evidence="6" type="ORF">V757_05735</name>
</gene>
<sequence>MNTIALICLLLTIVIYLLCKKLYARYPILVFTPIILISTIIFIGLAIFDISYHEYITYNQWLIWLLGPITVAFAIPIYEYRYLILKHTISIGIGVVLGMLVGVLIAYGFSRLFGFNDEITHSLMARSISTPFAIELAKSTKGSAELATAFTMMTGITGVVIGDFVLGWIKLDSHFAQGAAFGNAAHGFGSAKAMQRHQEEGVIASLTMVVAGLFMVLVGPWLITSLTT</sequence>
<keyword evidence="4 5" id="KW-0472">Membrane</keyword>
<keyword evidence="3 5" id="KW-1133">Transmembrane helix</keyword>
<comment type="caution">
    <text evidence="6">The sequence shown here is derived from an EMBL/GenBank/DDBJ whole genome shotgun (WGS) entry which is preliminary data.</text>
</comment>
<accession>V8G708</accession>
<feature type="transmembrane region" description="Helical" evidence="5">
    <location>
        <begin position="61"/>
        <end position="78"/>
    </location>
</feature>
<dbReference type="AlphaFoldDB" id="V8G708"/>
<proteinExistence type="predicted"/>
<feature type="transmembrane region" description="Helical" evidence="5">
    <location>
        <begin position="84"/>
        <end position="109"/>
    </location>
</feature>
<evidence type="ECO:0000256" key="3">
    <source>
        <dbReference type="ARBA" id="ARBA00022989"/>
    </source>
</evidence>